<dbReference type="SUPFAM" id="SSF56784">
    <property type="entry name" value="HAD-like"/>
    <property type="match status" value="1"/>
</dbReference>
<dbReference type="GO" id="GO:0016787">
    <property type="term" value="F:hydrolase activity"/>
    <property type="evidence" value="ECO:0007669"/>
    <property type="project" value="UniProtKB-KW"/>
</dbReference>
<dbReference type="Gene3D" id="3.40.50.1000">
    <property type="entry name" value="HAD superfamily/HAD-like"/>
    <property type="match status" value="1"/>
</dbReference>
<accession>A0ABS0KVZ3</accession>
<sequence length="147" mass="17143">MTISFDLDDTLIPASKIFPTEEQNWLLRLLGIEKVRKGTVGLLKELKSRGHTIYIYTTSYRSTRKILLTFHLYGIPIDRFINQEHHNNKLKEHRNRTSKYPPAFGIDVHVDDLPGVKMEGELYNFRTIIIDPQDSNWTETVLRAMGE</sequence>
<keyword evidence="1" id="KW-0378">Hydrolase</keyword>
<evidence type="ECO:0000313" key="1">
    <source>
        <dbReference type="EMBL" id="MBG8552011.1"/>
    </source>
</evidence>
<proteinExistence type="predicted"/>
<protein>
    <submittedName>
        <fullName evidence="1">HAD family hydrolase</fullName>
    </submittedName>
</protein>
<dbReference type="InterPro" id="IPR023214">
    <property type="entry name" value="HAD_sf"/>
</dbReference>
<organism evidence="1 2">
    <name type="scientific">Hymenobacter guriensis</name>
    <dbReference type="NCBI Taxonomy" id="2793065"/>
    <lineage>
        <taxon>Bacteria</taxon>
        <taxon>Pseudomonadati</taxon>
        <taxon>Bacteroidota</taxon>
        <taxon>Cytophagia</taxon>
        <taxon>Cytophagales</taxon>
        <taxon>Hymenobacteraceae</taxon>
        <taxon>Hymenobacter</taxon>
    </lineage>
</organism>
<evidence type="ECO:0000313" key="2">
    <source>
        <dbReference type="Proteomes" id="UP000601099"/>
    </source>
</evidence>
<dbReference type="RefSeq" id="WP_196953068.1">
    <property type="nucleotide sequence ID" value="NZ_JADWYK010000001.1"/>
</dbReference>
<dbReference type="Proteomes" id="UP000601099">
    <property type="component" value="Unassembled WGS sequence"/>
</dbReference>
<reference evidence="1 2" key="1">
    <citation type="submission" date="2020-11" db="EMBL/GenBank/DDBJ databases">
        <title>Hymenobacter sp.</title>
        <authorList>
            <person name="Kim M.K."/>
        </authorList>
    </citation>
    <scope>NUCLEOTIDE SEQUENCE [LARGE SCALE GENOMIC DNA]</scope>
    <source>
        <strain evidence="1 2">BT594</strain>
    </source>
</reference>
<dbReference type="InterPro" id="IPR036412">
    <property type="entry name" value="HAD-like_sf"/>
</dbReference>
<comment type="caution">
    <text evidence="1">The sequence shown here is derived from an EMBL/GenBank/DDBJ whole genome shotgun (WGS) entry which is preliminary data.</text>
</comment>
<keyword evidence="2" id="KW-1185">Reference proteome</keyword>
<gene>
    <name evidence="1" type="ORF">I5L79_00540</name>
</gene>
<name>A0ABS0KVZ3_9BACT</name>
<dbReference type="EMBL" id="JADWYK010000001">
    <property type="protein sequence ID" value="MBG8552011.1"/>
    <property type="molecule type" value="Genomic_DNA"/>
</dbReference>